<dbReference type="InterPro" id="IPR019219">
    <property type="entry name" value="DUF2130"/>
</dbReference>
<dbReference type="Proteomes" id="UP000019229">
    <property type="component" value="Chromosome"/>
</dbReference>
<accession>W5UTH5</accession>
<dbReference type="Pfam" id="PF09903">
    <property type="entry name" value="DUF2130"/>
    <property type="match status" value="1"/>
</dbReference>
<evidence type="ECO:0000256" key="1">
    <source>
        <dbReference type="SAM" id="Coils"/>
    </source>
</evidence>
<dbReference type="EMBL" id="CP007154">
    <property type="protein sequence ID" value="AHH45125.1"/>
    <property type="molecule type" value="Genomic_DNA"/>
</dbReference>
<dbReference type="OrthoDB" id="3224137at2"/>
<protein>
    <recommendedName>
        <fullName evidence="4">DUF2130 domain-containing protein</fullName>
    </recommendedName>
</protein>
<reference evidence="2 3" key="1">
    <citation type="journal article" date="2014" name="Genome Announc.">
        <title>Complete Genome Sequence of Mycoplasma bovoculi Strain M165/69T (ATCC 29104).</title>
        <authorList>
            <person name="Calcutt M.J."/>
            <person name="Foecking M.F."/>
        </authorList>
    </citation>
    <scope>NUCLEOTIDE SEQUENCE [LARGE SCALE GENOMIC DNA]</scope>
    <source>
        <strain evidence="2">M165/69</strain>
    </source>
</reference>
<gene>
    <name evidence="2" type="ORF">MYB_00570</name>
</gene>
<keyword evidence="1" id="KW-0175">Coiled coil</keyword>
<dbReference type="HOGENOM" id="CLU_034837_1_0_14"/>
<name>W5UTH5_9BACT</name>
<sequence length="480" mass="56707">MKYLKIKLVDRSTLTYELEEDGQKGDRFSFNNELNLFIEEQKKQIVEQTRKTTIDDVLQNHSEVKQMREQIIFLTKKNEESNEKVAHSQRQISESANAHKMEIFQLKEKINTLETTKDNEIQKEIATQQSKLREEFENKNSELIQKFYQQKEALTNQIKEKEANLINQLNQEKLKFQEEMDEKIKHAAKIKLEEELELRTQVYVEKIKSLEEQNKSLQEDVDKFRERNVNSKLIGEGLEQWILENYNRIYPSIDTSSEEFSFTLVKDNTVVEGEDGATKADFIYTINNNKTGQENTIIVEAKSESKNKEGNQKNASFFRRLESNRKKKGAKYGILVTELEDKNYFTIEKVPGYEKLYMCRPYFFLSFLNILKTFIIKESKINEISWNFEESSKILEIFNKWKEDKIMKLAEKIKDKLEKIIENAEDINKLADKITKQADNIRSAIDEIISKHSKKLTDEIESFNITRKIIKPIEKIENNN</sequence>
<organism evidence="2 3">
    <name type="scientific">Mesomycoplasma bovoculi M165/69</name>
    <dbReference type="NCBI Taxonomy" id="743966"/>
    <lineage>
        <taxon>Bacteria</taxon>
        <taxon>Bacillati</taxon>
        <taxon>Mycoplasmatota</taxon>
        <taxon>Mycoplasmoidales</taxon>
        <taxon>Metamycoplasmataceae</taxon>
        <taxon>Mesomycoplasma</taxon>
    </lineage>
</organism>
<evidence type="ECO:0000313" key="2">
    <source>
        <dbReference type="EMBL" id="AHH45125.1"/>
    </source>
</evidence>
<dbReference type="RefSeq" id="WP_022934924.1">
    <property type="nucleotide sequence ID" value="NZ_CP007154.1"/>
</dbReference>
<proteinExistence type="predicted"/>
<dbReference type="PATRIC" id="fig|743966.3.peg.112"/>
<evidence type="ECO:0000313" key="3">
    <source>
        <dbReference type="Proteomes" id="UP000019229"/>
    </source>
</evidence>
<dbReference type="eggNOG" id="COG4487">
    <property type="taxonomic scope" value="Bacteria"/>
</dbReference>
<dbReference type="AlphaFoldDB" id="W5UTH5"/>
<dbReference type="KEGG" id="mbc:MYB_00570"/>
<dbReference type="STRING" id="743966.MYB_00570"/>
<evidence type="ECO:0008006" key="4">
    <source>
        <dbReference type="Google" id="ProtNLM"/>
    </source>
</evidence>
<feature type="coiled-coil region" evidence="1">
    <location>
        <begin position="407"/>
        <end position="437"/>
    </location>
</feature>
<keyword evidence="3" id="KW-1185">Reference proteome</keyword>
<feature type="coiled-coil region" evidence="1">
    <location>
        <begin position="64"/>
        <end position="227"/>
    </location>
</feature>